<accession>A0A1V8P1Q9</accession>
<comment type="caution">
    <text evidence="1">The sequence shown here is derived from an EMBL/GenBank/DDBJ whole genome shotgun (WGS) entry which is preliminary data.</text>
</comment>
<organism evidence="1 2">
    <name type="scientific">Citrobacter braakii</name>
    <dbReference type="NCBI Taxonomy" id="57706"/>
    <lineage>
        <taxon>Bacteria</taxon>
        <taxon>Pseudomonadati</taxon>
        <taxon>Pseudomonadota</taxon>
        <taxon>Gammaproteobacteria</taxon>
        <taxon>Enterobacterales</taxon>
        <taxon>Enterobacteriaceae</taxon>
        <taxon>Citrobacter</taxon>
        <taxon>Citrobacter freundii complex</taxon>
    </lineage>
</organism>
<sequence length="465" mass="51260">MEKKKRIALSAGLLAAALLFNPGVLASDDTQEPENSKGHFGFLPPQPPLKLPGSHYFLVKVSSDFSRLGQTAGINYQITGVNVYWKTKGIDQERGRSHASLVGPNLPNCSFGNEAPCNVTLANAEDGNEDRSSGGKLYQLGSTEHLEGLVWVYSNHLFNGDTVGSPKYLDDGVCPDLVRNQDLNHAFNGRRTRFFRGFYDGFEYCGNGIENIPGTTRTLRPDGTYDAKVTNPDNDVHLSAMFNSQDSSICNDAGPLYCGGSGNTPSGYIYIPSNNLKYMVIEVMGFEAQSHDLHTFPIIAFKYTNIAPDDPDSYKMEFVSSQDKTGVNLGEPISYMVPFYNKGFSSYRNINLFASDFHWNGDISNDGHDDKYVGYGNYGPLLDFKNIDYLEVNLKSLDHMVLNGPSRMAKNNVSVDGTRGGVGVSLRKYDWKCSEGPEVVPDGAELNGATEEEYLKANCAYKTRY</sequence>
<dbReference type="RefSeq" id="WP_047359461.1">
    <property type="nucleotide sequence ID" value="NZ_CP077405.1"/>
</dbReference>
<evidence type="ECO:0000313" key="1">
    <source>
        <dbReference type="EMBL" id="OQM42642.1"/>
    </source>
</evidence>
<dbReference type="EMBL" id="NAEW01000003">
    <property type="protein sequence ID" value="OQM42642.1"/>
    <property type="molecule type" value="Genomic_DNA"/>
</dbReference>
<name>A0A1V8P1Q9_CITBR</name>
<protein>
    <submittedName>
        <fullName evidence="1">Uncharacterized protein</fullName>
    </submittedName>
</protein>
<dbReference type="AlphaFoldDB" id="A0A1V8P1Q9"/>
<reference evidence="1 2" key="1">
    <citation type="submission" date="2017-03" db="EMBL/GenBank/DDBJ databases">
        <authorList>
            <person name="Afonso C.L."/>
            <person name="Miller P.J."/>
            <person name="Scott M.A."/>
            <person name="Spackman E."/>
            <person name="Goraichik I."/>
            <person name="Dimitrov K.M."/>
            <person name="Suarez D.L."/>
            <person name="Swayne D.E."/>
        </authorList>
    </citation>
    <scope>NUCLEOTIDE SEQUENCE [LARGE SCALE GENOMIC DNA]</scope>
    <source>
        <strain evidence="1 2">ATCC 51113</strain>
    </source>
</reference>
<evidence type="ECO:0000313" key="2">
    <source>
        <dbReference type="Proteomes" id="UP000192573"/>
    </source>
</evidence>
<dbReference type="Proteomes" id="UP000192573">
    <property type="component" value="Unassembled WGS sequence"/>
</dbReference>
<proteinExistence type="predicted"/>
<gene>
    <name evidence="1" type="ORF">BZK42_09165</name>
</gene>